<dbReference type="Proteomes" id="UP000694393">
    <property type="component" value="Unplaced"/>
</dbReference>
<dbReference type="AlphaFoldDB" id="A0A8C8SSV9"/>
<evidence type="ECO:0000313" key="2">
    <source>
        <dbReference type="Ensembl" id="ENSPCEP00000025110.1"/>
    </source>
</evidence>
<reference evidence="2" key="2">
    <citation type="submission" date="2025-09" db="UniProtKB">
        <authorList>
            <consortium name="Ensembl"/>
        </authorList>
    </citation>
    <scope>IDENTIFICATION</scope>
</reference>
<name>A0A8C8SSV9_9SAUR</name>
<accession>A0A8C8SSV9</accession>
<evidence type="ECO:0000256" key="1">
    <source>
        <dbReference type="SAM" id="MobiDB-lite"/>
    </source>
</evidence>
<sequence length="97" mass="10680">ISPSPHMEALISGDLKPEDEEDNYYRSSTALEAVSLPSSLQPHCSPTDRSLILLLFASQASLQRLSAVTICSSPHSGTYERLKRSAGFLRSNWCIRS</sequence>
<keyword evidence="3" id="KW-1185">Reference proteome</keyword>
<proteinExistence type="predicted"/>
<feature type="region of interest" description="Disordered" evidence="1">
    <location>
        <begin position="1"/>
        <end position="22"/>
    </location>
</feature>
<reference evidence="2" key="1">
    <citation type="submission" date="2025-08" db="UniProtKB">
        <authorList>
            <consortium name="Ensembl"/>
        </authorList>
    </citation>
    <scope>IDENTIFICATION</scope>
</reference>
<dbReference type="Ensembl" id="ENSPCET00000025956.1">
    <property type="protein sequence ID" value="ENSPCEP00000025110.1"/>
    <property type="gene ID" value="ENSPCEG00000018955.1"/>
</dbReference>
<evidence type="ECO:0000313" key="3">
    <source>
        <dbReference type="Proteomes" id="UP000694393"/>
    </source>
</evidence>
<protein>
    <submittedName>
        <fullName evidence="2">Uncharacterized protein</fullName>
    </submittedName>
</protein>
<organism evidence="2 3">
    <name type="scientific">Pelusios castaneus</name>
    <name type="common">West African mud turtle</name>
    <dbReference type="NCBI Taxonomy" id="367368"/>
    <lineage>
        <taxon>Eukaryota</taxon>
        <taxon>Metazoa</taxon>
        <taxon>Chordata</taxon>
        <taxon>Craniata</taxon>
        <taxon>Vertebrata</taxon>
        <taxon>Euteleostomi</taxon>
        <taxon>Archelosauria</taxon>
        <taxon>Testudinata</taxon>
        <taxon>Testudines</taxon>
        <taxon>Pleurodira</taxon>
        <taxon>Pelomedusidae</taxon>
        <taxon>Pelusios</taxon>
    </lineage>
</organism>